<accession>A0A6L2J5K9</accession>
<reference evidence="1" key="1">
    <citation type="journal article" date="2019" name="Sci. Rep.">
        <title>Draft genome of Tanacetum cinerariifolium, the natural source of mosquito coil.</title>
        <authorList>
            <person name="Yamashiro T."/>
            <person name="Shiraishi A."/>
            <person name="Satake H."/>
            <person name="Nakayama K."/>
        </authorList>
    </citation>
    <scope>NUCLEOTIDE SEQUENCE</scope>
</reference>
<evidence type="ECO:0000313" key="1">
    <source>
        <dbReference type="EMBL" id="GEU31837.1"/>
    </source>
</evidence>
<dbReference type="AlphaFoldDB" id="A0A6L2J5K9"/>
<proteinExistence type="predicted"/>
<protein>
    <submittedName>
        <fullName evidence="1">Uncharacterized protein</fullName>
    </submittedName>
</protein>
<name>A0A6L2J5K9_TANCI</name>
<comment type="caution">
    <text evidence="1">The sequence shown here is derived from an EMBL/GenBank/DDBJ whole genome shotgun (WGS) entry which is preliminary data.</text>
</comment>
<gene>
    <name evidence="1" type="ORF">Tci_003815</name>
</gene>
<organism evidence="1">
    <name type="scientific">Tanacetum cinerariifolium</name>
    <name type="common">Dalmatian daisy</name>
    <name type="synonym">Chrysanthemum cinerariifolium</name>
    <dbReference type="NCBI Taxonomy" id="118510"/>
    <lineage>
        <taxon>Eukaryota</taxon>
        <taxon>Viridiplantae</taxon>
        <taxon>Streptophyta</taxon>
        <taxon>Embryophyta</taxon>
        <taxon>Tracheophyta</taxon>
        <taxon>Spermatophyta</taxon>
        <taxon>Magnoliopsida</taxon>
        <taxon>eudicotyledons</taxon>
        <taxon>Gunneridae</taxon>
        <taxon>Pentapetalae</taxon>
        <taxon>asterids</taxon>
        <taxon>campanulids</taxon>
        <taxon>Asterales</taxon>
        <taxon>Asteraceae</taxon>
        <taxon>Asteroideae</taxon>
        <taxon>Anthemideae</taxon>
        <taxon>Anthemidinae</taxon>
        <taxon>Tanacetum</taxon>
    </lineage>
</organism>
<dbReference type="EMBL" id="BKCJ010000291">
    <property type="protein sequence ID" value="GEU31837.1"/>
    <property type="molecule type" value="Genomic_DNA"/>
</dbReference>
<sequence length="202" mass="22107">MVEGVGKGFGCQGVTKGCQEALVVKGGDGGAYKVLGWLLGDVMVMQGRCLSCLTSRSITSTSSSTKLSLSLSRSSFIGMTRDSSDKHFFILEMWKVLWTLLSSSGSSSLYGTGPIRLRILNGPMFRGLSFPCFLNQMTPLRESGCEMTITIRDDRYWHAMLGDNFFDVQSYESFHTICCSGRDEMCGFGKAIDNDADCVMSV</sequence>